<sequence length="199" mass="22165">MLVTMHAETFSSLRTIATVRAVGRGTFTTTPVVVNVVSSAAYANLMARFRLRACSARRRACNFPSRRAVHMSVLTADLYQTNLFNKYFSQGVPSPYTCASSQVRCSDSSGSLLVNSAPVFYESNINLSNARLQVQNQNFSVIANQNFTGGGISVRKRRADPARQWFAGRNRRQRPRAGDLSVQSHDEILKTRSRRCHAE</sequence>
<comment type="caution">
    <text evidence="1">The sequence shown here is derived from an EMBL/GenBank/DDBJ whole genome shotgun (WGS) entry which is preliminary data.</text>
</comment>
<protein>
    <submittedName>
        <fullName evidence="1">Uncharacterized protein</fullName>
    </submittedName>
</protein>
<gene>
    <name evidence="1" type="ORF">CARN4_1912</name>
</gene>
<dbReference type="AlphaFoldDB" id="E6Q331"/>
<name>E6Q331_9ZZZZ</name>
<proteinExistence type="predicted"/>
<reference evidence="1" key="1">
    <citation type="submission" date="2009-10" db="EMBL/GenBank/DDBJ databases">
        <title>Diversity of trophic interactions inside an arsenic-rich microbial ecosystem.</title>
        <authorList>
            <person name="Bertin P.N."/>
            <person name="Heinrich-Salmeron A."/>
            <person name="Pelletier E."/>
            <person name="Goulhen-Chollet F."/>
            <person name="Arsene-Ploetze F."/>
            <person name="Gallien S."/>
            <person name="Calteau A."/>
            <person name="Vallenet D."/>
            <person name="Casiot C."/>
            <person name="Chane-Woon-Ming B."/>
            <person name="Giloteaux L."/>
            <person name="Barakat M."/>
            <person name="Bonnefoy V."/>
            <person name="Bruneel O."/>
            <person name="Chandler M."/>
            <person name="Cleiss J."/>
            <person name="Duran R."/>
            <person name="Elbaz-Poulichet F."/>
            <person name="Fonknechten N."/>
            <person name="Lauga B."/>
            <person name="Mornico D."/>
            <person name="Ortet P."/>
            <person name="Schaeffer C."/>
            <person name="Siguier P."/>
            <person name="Alexander Thil Smith A."/>
            <person name="Van Dorsselaer A."/>
            <person name="Weissenbach J."/>
            <person name="Medigue C."/>
            <person name="Le Paslier D."/>
        </authorList>
    </citation>
    <scope>NUCLEOTIDE SEQUENCE</scope>
</reference>
<dbReference type="EMBL" id="CABO01000019">
    <property type="protein sequence ID" value="CBI01591.1"/>
    <property type="molecule type" value="Genomic_DNA"/>
</dbReference>
<organism evidence="1">
    <name type="scientific">mine drainage metagenome</name>
    <dbReference type="NCBI Taxonomy" id="410659"/>
    <lineage>
        <taxon>unclassified sequences</taxon>
        <taxon>metagenomes</taxon>
        <taxon>ecological metagenomes</taxon>
    </lineage>
</organism>
<evidence type="ECO:0000313" key="1">
    <source>
        <dbReference type="EMBL" id="CBI01591.1"/>
    </source>
</evidence>
<accession>E6Q331</accession>